<accession>A0A2A5T5C5</accession>
<keyword evidence="4" id="KW-1185">Reference proteome</keyword>
<dbReference type="Proteomes" id="UP000219020">
    <property type="component" value="Unassembled WGS sequence"/>
</dbReference>
<comment type="caution">
    <text evidence="3">The sequence shown here is derived from an EMBL/GenBank/DDBJ whole genome shotgun (WGS) entry which is preliminary data.</text>
</comment>
<evidence type="ECO:0000256" key="1">
    <source>
        <dbReference type="ARBA" id="ARBA00005578"/>
    </source>
</evidence>
<dbReference type="InterPro" id="IPR036065">
    <property type="entry name" value="BolA-like_sf"/>
</dbReference>
<dbReference type="PANTHER" id="PTHR46229">
    <property type="entry name" value="BOLA TRANSCRIPTION REGULATOR"/>
    <property type="match status" value="1"/>
</dbReference>
<evidence type="ECO:0000313" key="4">
    <source>
        <dbReference type="Proteomes" id="UP000219020"/>
    </source>
</evidence>
<gene>
    <name evidence="3" type="ORF">BTN49_0937</name>
</gene>
<dbReference type="InterPro" id="IPR050961">
    <property type="entry name" value="BolA/IbaG_stress_morph_reg"/>
</dbReference>
<dbReference type="SUPFAM" id="SSF82657">
    <property type="entry name" value="BolA-like"/>
    <property type="match status" value="1"/>
</dbReference>
<organism evidence="3 4">
    <name type="scientific">Candidatus Enterovibrio escicola</name>
    <dbReference type="NCBI Taxonomy" id="1927127"/>
    <lineage>
        <taxon>Bacteria</taxon>
        <taxon>Pseudomonadati</taxon>
        <taxon>Pseudomonadota</taxon>
        <taxon>Gammaproteobacteria</taxon>
        <taxon>Vibrionales</taxon>
        <taxon>Vibrionaceae</taxon>
        <taxon>Enterovibrio</taxon>
    </lineage>
</organism>
<dbReference type="RefSeq" id="WP_097356082.1">
    <property type="nucleotide sequence ID" value="NZ_CAWNJE010000019.1"/>
</dbReference>
<name>A0A2A5T5C5_9GAMM</name>
<dbReference type="AlphaFoldDB" id="A0A2A5T5C5"/>
<dbReference type="Gene3D" id="3.30.300.90">
    <property type="entry name" value="BolA-like"/>
    <property type="match status" value="1"/>
</dbReference>
<dbReference type="Pfam" id="PF01722">
    <property type="entry name" value="BolA"/>
    <property type="match status" value="1"/>
</dbReference>
<dbReference type="GeneID" id="66951274"/>
<dbReference type="EMBL" id="NBYY01000010">
    <property type="protein sequence ID" value="PCS23341.1"/>
    <property type="molecule type" value="Genomic_DNA"/>
</dbReference>
<evidence type="ECO:0000256" key="2">
    <source>
        <dbReference type="RuleBase" id="RU003860"/>
    </source>
</evidence>
<evidence type="ECO:0000313" key="3">
    <source>
        <dbReference type="EMBL" id="PCS23341.1"/>
    </source>
</evidence>
<proteinExistence type="inferred from homology"/>
<dbReference type="PANTHER" id="PTHR46229:SF4">
    <property type="entry name" value="ACID STRESS PROTEIN IBAG"/>
    <property type="match status" value="1"/>
</dbReference>
<dbReference type="InterPro" id="IPR002634">
    <property type="entry name" value="BolA"/>
</dbReference>
<sequence>MEAIEIKVILEKSLTLDELHVKGDGSYFEVIAVGEIFDGMSRVGKQQIIYGPLMKYIKTNAVHALNIKALTPIEWLRDKELMQLL</sequence>
<reference evidence="4" key="1">
    <citation type="submission" date="2017-04" db="EMBL/GenBank/DDBJ databases">
        <title>Genome evolution of the luminous symbionts of deep sea anglerfish.</title>
        <authorList>
            <person name="Hendry T.A."/>
        </authorList>
    </citation>
    <scope>NUCLEOTIDE SEQUENCE [LARGE SCALE GENOMIC DNA]</scope>
</reference>
<protein>
    <submittedName>
        <fullName evidence="3">YrbA protein</fullName>
    </submittedName>
</protein>
<comment type="similarity">
    <text evidence="1 2">Belongs to the BolA/IbaG family.</text>
</comment>
<dbReference type="PIRSF" id="PIRSF003113">
    <property type="entry name" value="BolA"/>
    <property type="match status" value="1"/>
</dbReference>